<dbReference type="PANTHER" id="PTHR11709:SF145">
    <property type="entry name" value="LCC1"/>
    <property type="match status" value="1"/>
</dbReference>
<dbReference type="Gene3D" id="2.60.40.420">
    <property type="entry name" value="Cupredoxins - blue copper proteins"/>
    <property type="match status" value="1"/>
</dbReference>
<comment type="similarity">
    <text evidence="1">Belongs to the multicopper oxidase family.</text>
</comment>
<protein>
    <recommendedName>
        <fullName evidence="3">Plastocyanin-like domain-containing protein</fullName>
    </recommendedName>
</protein>
<evidence type="ECO:0000256" key="1">
    <source>
        <dbReference type="ARBA" id="ARBA00010609"/>
    </source>
</evidence>
<dbReference type="InterPro" id="IPR045087">
    <property type="entry name" value="Cu-oxidase_fam"/>
</dbReference>
<dbReference type="PANTHER" id="PTHR11709">
    <property type="entry name" value="MULTI-COPPER OXIDASE"/>
    <property type="match status" value="1"/>
</dbReference>
<evidence type="ECO:0000259" key="3">
    <source>
        <dbReference type="Pfam" id="PF07732"/>
    </source>
</evidence>
<evidence type="ECO:0000313" key="5">
    <source>
        <dbReference type="Proteomes" id="UP001274830"/>
    </source>
</evidence>
<dbReference type="GO" id="GO:0005507">
    <property type="term" value="F:copper ion binding"/>
    <property type="evidence" value="ECO:0007669"/>
    <property type="project" value="InterPro"/>
</dbReference>
<dbReference type="Proteomes" id="UP001274830">
    <property type="component" value="Unassembled WGS sequence"/>
</dbReference>
<feature type="domain" description="Plastocyanin-like" evidence="3">
    <location>
        <begin position="74"/>
        <end position="166"/>
    </location>
</feature>
<gene>
    <name evidence="4" type="ORF">LTR78_003413</name>
</gene>
<dbReference type="SUPFAM" id="SSF49503">
    <property type="entry name" value="Cupredoxins"/>
    <property type="match status" value="1"/>
</dbReference>
<dbReference type="AlphaFoldDB" id="A0AAE1C3P3"/>
<dbReference type="Pfam" id="PF07732">
    <property type="entry name" value="Cu-oxidase_3"/>
    <property type="match status" value="1"/>
</dbReference>
<keyword evidence="2" id="KW-0186">Copper</keyword>
<dbReference type="InterPro" id="IPR008972">
    <property type="entry name" value="Cupredoxin"/>
</dbReference>
<dbReference type="EMBL" id="JAUTXT010000009">
    <property type="protein sequence ID" value="KAK3676638.1"/>
    <property type="molecule type" value="Genomic_DNA"/>
</dbReference>
<organism evidence="4 5">
    <name type="scientific">Recurvomyces mirabilis</name>
    <dbReference type="NCBI Taxonomy" id="574656"/>
    <lineage>
        <taxon>Eukaryota</taxon>
        <taxon>Fungi</taxon>
        <taxon>Dikarya</taxon>
        <taxon>Ascomycota</taxon>
        <taxon>Pezizomycotina</taxon>
        <taxon>Dothideomycetes</taxon>
        <taxon>Dothideomycetidae</taxon>
        <taxon>Mycosphaerellales</taxon>
        <taxon>Teratosphaeriaceae</taxon>
        <taxon>Recurvomyces</taxon>
    </lineage>
</organism>
<keyword evidence="5" id="KW-1185">Reference proteome</keyword>
<comment type="caution">
    <text evidence="4">The sequence shown here is derived from an EMBL/GenBank/DDBJ whole genome shotgun (WGS) entry which is preliminary data.</text>
</comment>
<name>A0AAE1C3P3_9PEZI</name>
<dbReference type="GO" id="GO:0016491">
    <property type="term" value="F:oxidoreductase activity"/>
    <property type="evidence" value="ECO:0007669"/>
    <property type="project" value="TreeGrafter"/>
</dbReference>
<reference evidence="4" key="1">
    <citation type="submission" date="2023-07" db="EMBL/GenBank/DDBJ databases">
        <title>Black Yeasts Isolated from many extreme environments.</title>
        <authorList>
            <person name="Coleine C."/>
            <person name="Stajich J.E."/>
            <person name="Selbmann L."/>
        </authorList>
    </citation>
    <scope>NUCLEOTIDE SEQUENCE</scope>
    <source>
        <strain evidence="4">CCFEE 5485</strain>
    </source>
</reference>
<accession>A0AAE1C3P3</accession>
<evidence type="ECO:0000313" key="4">
    <source>
        <dbReference type="EMBL" id="KAK3676638.1"/>
    </source>
</evidence>
<proteinExistence type="inferred from homology"/>
<sequence>MATAALSARQWGGWVKPTTALSPLGTQEQPSFPHWLSNNPLPQGRPWGGCDAWNTNYYETTPNTGVTRYYDWTVEKQSCAPDGVNITCLLANGQYPGPTIEANWGDWIEVKVTNNVEDEGTAIHWHGLLQKGTQYMDGVPGFSQCPIAPYSSFTYRFQADLYGTSHVFLGDPHEHTAN</sequence>
<dbReference type="InterPro" id="IPR011707">
    <property type="entry name" value="Cu-oxidase-like_N"/>
</dbReference>
<evidence type="ECO:0000256" key="2">
    <source>
        <dbReference type="ARBA" id="ARBA00023008"/>
    </source>
</evidence>